<proteinExistence type="predicted"/>
<evidence type="ECO:0000256" key="1">
    <source>
        <dbReference type="SAM" id="MobiDB-lite"/>
    </source>
</evidence>
<comment type="caution">
    <text evidence="2">The sequence shown here is derived from an EMBL/GenBank/DDBJ whole genome shotgun (WGS) entry which is preliminary data.</text>
</comment>
<evidence type="ECO:0000313" key="2">
    <source>
        <dbReference type="EMBL" id="KAI4532330.1"/>
    </source>
</evidence>
<feature type="compositionally biased region" description="Basic and acidic residues" evidence="1">
    <location>
        <begin position="14"/>
        <end position="23"/>
    </location>
</feature>
<name>A0AAD4XZS7_OVIAM</name>
<sequence>MLSLSSKDPWSSVEHSRLREKQIPELSSIRARAGTWTSDWSQRPALSRPAALGPSPIILKQPEKPRKPSQQTHIQMIPGPWTKLTESKSFAMGPSESYILSSSPRNISAYRSLTSSRVRAQQPDKDNGVSRVDGWDGLGQGTEARPGLMCVGLCAVCCHGSVWGKGAKGLILVEVLEGAYAERPPRSGSAAPRMLQHTKTQLPHACNAQTQKHCPQDVQNNQTIHPDTHKTKGSRTGKVTCSANTVRHLEGSRPPEKARNVALEHFVELAAAAS</sequence>
<dbReference type="EMBL" id="JAKZEL010000022">
    <property type="protein sequence ID" value="KAI4532330.1"/>
    <property type="molecule type" value="Genomic_DNA"/>
</dbReference>
<keyword evidence="3" id="KW-1185">Reference proteome</keyword>
<protein>
    <submittedName>
        <fullName evidence="2">Uncharacterized protein</fullName>
    </submittedName>
</protein>
<evidence type="ECO:0000313" key="3">
    <source>
        <dbReference type="Proteomes" id="UP001214576"/>
    </source>
</evidence>
<feature type="region of interest" description="Disordered" evidence="1">
    <location>
        <begin position="1"/>
        <end position="72"/>
    </location>
</feature>
<dbReference type="AlphaFoldDB" id="A0AAD4XZS7"/>
<gene>
    <name evidence="2" type="ORF">MG293_017595</name>
</gene>
<reference evidence="2" key="1">
    <citation type="submission" date="2022-03" db="EMBL/GenBank/DDBJ databases">
        <title>Genomic analyses of argali, domestic sheep and their hybrids provide insights into chromosomal evolution, heterosis and genetic basis of agronomic traits.</title>
        <authorList>
            <person name="Li M."/>
        </authorList>
    </citation>
    <scope>NUCLEOTIDE SEQUENCE</scope>
    <source>
        <strain evidence="2">CAU-MHL-2022a</strain>
        <tissue evidence="2">Skin</tissue>
    </source>
</reference>
<dbReference type="Proteomes" id="UP001214576">
    <property type="component" value="Unassembled WGS sequence"/>
</dbReference>
<organism evidence="2 3">
    <name type="scientific">Ovis ammon polii</name>
    <dbReference type="NCBI Taxonomy" id="230172"/>
    <lineage>
        <taxon>Eukaryota</taxon>
        <taxon>Metazoa</taxon>
        <taxon>Chordata</taxon>
        <taxon>Craniata</taxon>
        <taxon>Vertebrata</taxon>
        <taxon>Euteleostomi</taxon>
        <taxon>Mammalia</taxon>
        <taxon>Eutheria</taxon>
        <taxon>Laurasiatheria</taxon>
        <taxon>Artiodactyla</taxon>
        <taxon>Ruminantia</taxon>
        <taxon>Pecora</taxon>
        <taxon>Bovidae</taxon>
        <taxon>Caprinae</taxon>
        <taxon>Ovis</taxon>
    </lineage>
</organism>
<accession>A0AAD4XZS7</accession>